<accession>A0A7Y7PMT0</accession>
<dbReference type="PANTHER" id="PTHR34220">
    <property type="entry name" value="SENSOR HISTIDINE KINASE YPDA"/>
    <property type="match status" value="1"/>
</dbReference>
<dbReference type="InterPro" id="IPR010559">
    <property type="entry name" value="Sig_transdc_His_kin_internal"/>
</dbReference>
<dbReference type="InterPro" id="IPR050640">
    <property type="entry name" value="Bact_2-comp_sensor_kinase"/>
</dbReference>
<dbReference type="Gene3D" id="3.30.565.10">
    <property type="entry name" value="Histidine kinase-like ATPase, C-terminal domain"/>
    <property type="match status" value="1"/>
</dbReference>
<keyword evidence="3" id="KW-0808">Transferase</keyword>
<feature type="transmembrane region" description="Helical" evidence="1">
    <location>
        <begin position="12"/>
        <end position="32"/>
    </location>
</feature>
<dbReference type="RefSeq" id="WP_176907626.1">
    <property type="nucleotide sequence ID" value="NZ_JABKAU010000008.1"/>
</dbReference>
<dbReference type="Pfam" id="PF06580">
    <property type="entry name" value="His_kinase"/>
    <property type="match status" value="1"/>
</dbReference>
<keyword evidence="1" id="KW-0472">Membrane</keyword>
<comment type="caution">
    <text evidence="3">The sequence shown here is derived from an EMBL/GenBank/DDBJ whole genome shotgun (WGS) entry which is preliminary data.</text>
</comment>
<evidence type="ECO:0000259" key="2">
    <source>
        <dbReference type="Pfam" id="PF06580"/>
    </source>
</evidence>
<dbReference type="GO" id="GO:0000155">
    <property type="term" value="F:phosphorelay sensor kinase activity"/>
    <property type="evidence" value="ECO:0007669"/>
    <property type="project" value="InterPro"/>
</dbReference>
<dbReference type="PANTHER" id="PTHR34220:SF7">
    <property type="entry name" value="SENSOR HISTIDINE KINASE YPDA"/>
    <property type="match status" value="1"/>
</dbReference>
<sequence>MSPIFPRPSRSDLLLVLVYWLLAAPIIFYSYLHDFGLARAVSGILFTIGIDTLAVYALVFGLLPLALARRSPWVVLGALVVFVLLDAHLYLLGYAALLSDRPLQWSVAGVLWSVMRHTQSYGMLGILMAGKRYFDVQKRLLQTQQAQTQSELRNLKAQLDPHFLFNNLNVLRGLIQQDPAEANEYLNRFAGLYRLLVRHQNEDFVSVSEELRFIEEYVYLLRHRFGTAYEFRLELQPGPAWDQRLVVPGTLQQLLENAIKHNAGNEDDPLVIEITATADSLTVRHPRRPKLTAVDSTGTGLANLRERYRLLFDQEIRVVDTAATFAVTVPVLAQSPARVPADAGFMNVGAGLAPRPYVLNNSL</sequence>
<name>A0A7Y7PMT0_9BACT</name>
<dbReference type="AlphaFoldDB" id="A0A7Y7PMT0"/>
<organism evidence="3 4">
    <name type="scientific">Hymenobacter lapidiphilus</name>
    <dbReference type="NCBI Taxonomy" id="2608003"/>
    <lineage>
        <taxon>Bacteria</taxon>
        <taxon>Pseudomonadati</taxon>
        <taxon>Bacteroidota</taxon>
        <taxon>Cytophagia</taxon>
        <taxon>Cytophagales</taxon>
        <taxon>Hymenobacteraceae</taxon>
        <taxon>Hymenobacter</taxon>
    </lineage>
</organism>
<keyword evidence="3" id="KW-0418">Kinase</keyword>
<dbReference type="GO" id="GO:0016020">
    <property type="term" value="C:membrane"/>
    <property type="evidence" value="ECO:0007669"/>
    <property type="project" value="InterPro"/>
</dbReference>
<dbReference type="SUPFAM" id="SSF55874">
    <property type="entry name" value="ATPase domain of HSP90 chaperone/DNA topoisomerase II/histidine kinase"/>
    <property type="match status" value="1"/>
</dbReference>
<feature type="transmembrane region" description="Helical" evidence="1">
    <location>
        <begin position="44"/>
        <end position="66"/>
    </location>
</feature>
<evidence type="ECO:0000313" key="4">
    <source>
        <dbReference type="Proteomes" id="UP000565521"/>
    </source>
</evidence>
<protein>
    <submittedName>
        <fullName evidence="3">Sensor histidine kinase</fullName>
    </submittedName>
</protein>
<keyword evidence="1" id="KW-0812">Transmembrane</keyword>
<dbReference type="InterPro" id="IPR036890">
    <property type="entry name" value="HATPase_C_sf"/>
</dbReference>
<feature type="transmembrane region" description="Helical" evidence="1">
    <location>
        <begin position="73"/>
        <end position="97"/>
    </location>
</feature>
<keyword evidence="4" id="KW-1185">Reference proteome</keyword>
<dbReference type="EMBL" id="JABKAU010000008">
    <property type="protein sequence ID" value="NVO30696.1"/>
    <property type="molecule type" value="Genomic_DNA"/>
</dbReference>
<feature type="domain" description="Signal transduction histidine kinase internal region" evidence="2">
    <location>
        <begin position="151"/>
        <end position="227"/>
    </location>
</feature>
<reference evidence="3 4" key="1">
    <citation type="submission" date="2020-05" db="EMBL/GenBank/DDBJ databases">
        <title>Hymenobacter terrestris sp. nov. and Hymenobacter lapidiphilus sp. nov., isolated from regoliths in Antarctica.</title>
        <authorList>
            <person name="Sedlacek I."/>
            <person name="Pantucek R."/>
            <person name="Zeman M."/>
            <person name="Holochova P."/>
            <person name="Kralova S."/>
            <person name="Stankova E."/>
            <person name="Sedo O."/>
            <person name="Micenkova L."/>
            <person name="Svec P."/>
            <person name="Gupta V."/>
            <person name="Sood U."/>
            <person name="Korpole U.S."/>
            <person name="Lal R."/>
        </authorList>
    </citation>
    <scope>NUCLEOTIDE SEQUENCE [LARGE SCALE GENOMIC DNA]</scope>
    <source>
        <strain evidence="3 4">P5342</strain>
    </source>
</reference>
<proteinExistence type="predicted"/>
<dbReference type="Proteomes" id="UP000565521">
    <property type="component" value="Unassembled WGS sequence"/>
</dbReference>
<keyword evidence="1" id="KW-1133">Transmembrane helix</keyword>
<evidence type="ECO:0000256" key="1">
    <source>
        <dbReference type="SAM" id="Phobius"/>
    </source>
</evidence>
<evidence type="ECO:0000313" key="3">
    <source>
        <dbReference type="EMBL" id="NVO30696.1"/>
    </source>
</evidence>
<gene>
    <name evidence="3" type="ORF">HW554_05720</name>
</gene>